<feature type="region of interest" description="Disordered" evidence="1">
    <location>
        <begin position="104"/>
        <end position="123"/>
    </location>
</feature>
<gene>
    <name evidence="2" type="ORF">ACFSQ6_13385</name>
</gene>
<name>A0ABW5UEP6_9SPHI</name>
<feature type="compositionally biased region" description="Acidic residues" evidence="1">
    <location>
        <begin position="37"/>
        <end position="50"/>
    </location>
</feature>
<feature type="compositionally biased region" description="Acidic residues" evidence="1">
    <location>
        <begin position="107"/>
        <end position="123"/>
    </location>
</feature>
<dbReference type="EMBL" id="JBHUMB010000014">
    <property type="protein sequence ID" value="MFD2744385.1"/>
    <property type="molecule type" value="Genomic_DNA"/>
</dbReference>
<feature type="compositionally biased region" description="Acidic residues" evidence="1">
    <location>
        <begin position="17"/>
        <end position="27"/>
    </location>
</feature>
<accession>A0ABW5UEP6</accession>
<proteinExistence type="predicted"/>
<feature type="region of interest" description="Disordered" evidence="1">
    <location>
        <begin position="1"/>
        <end position="68"/>
    </location>
</feature>
<organism evidence="2 3">
    <name type="scientific">Sphingobacterium populi</name>
    <dbReference type="NCBI Taxonomy" id="1812824"/>
    <lineage>
        <taxon>Bacteria</taxon>
        <taxon>Pseudomonadati</taxon>
        <taxon>Bacteroidota</taxon>
        <taxon>Sphingobacteriia</taxon>
        <taxon>Sphingobacteriales</taxon>
        <taxon>Sphingobacteriaceae</taxon>
        <taxon>Sphingobacterium</taxon>
    </lineage>
</organism>
<keyword evidence="3" id="KW-1185">Reference proteome</keyword>
<dbReference type="RefSeq" id="WP_066751675.1">
    <property type="nucleotide sequence ID" value="NZ_JBHUMB010000014.1"/>
</dbReference>
<protein>
    <recommendedName>
        <fullName evidence="4">DUF5709 domain-containing protein</fullName>
    </recommendedName>
</protein>
<sequence length="123" mass="13966">MADEKNKYNASEQLPFDNEDIRDDVEATGETLKYNEEQDSFELDTDAGDSDYDHPLPYDTAAPEGQEDGALYDEANPYAQGEYQDKQSELGGKLEDLDRVVGTNDLQADEIDMHDEDEYTERD</sequence>
<comment type="caution">
    <text evidence="2">The sequence shown here is derived from an EMBL/GenBank/DDBJ whole genome shotgun (WGS) entry which is preliminary data.</text>
</comment>
<evidence type="ECO:0000313" key="3">
    <source>
        <dbReference type="Proteomes" id="UP001597418"/>
    </source>
</evidence>
<evidence type="ECO:0008006" key="4">
    <source>
        <dbReference type="Google" id="ProtNLM"/>
    </source>
</evidence>
<reference evidence="3" key="1">
    <citation type="journal article" date="2019" name="Int. J. Syst. Evol. Microbiol.">
        <title>The Global Catalogue of Microorganisms (GCM) 10K type strain sequencing project: providing services to taxonomists for standard genome sequencing and annotation.</title>
        <authorList>
            <consortium name="The Broad Institute Genomics Platform"/>
            <consortium name="The Broad Institute Genome Sequencing Center for Infectious Disease"/>
            <person name="Wu L."/>
            <person name="Ma J."/>
        </authorList>
    </citation>
    <scope>NUCLEOTIDE SEQUENCE [LARGE SCALE GENOMIC DNA]</scope>
    <source>
        <strain evidence="3">KCTC 42247</strain>
    </source>
</reference>
<dbReference type="Proteomes" id="UP001597418">
    <property type="component" value="Unassembled WGS sequence"/>
</dbReference>
<evidence type="ECO:0000256" key="1">
    <source>
        <dbReference type="SAM" id="MobiDB-lite"/>
    </source>
</evidence>
<evidence type="ECO:0000313" key="2">
    <source>
        <dbReference type="EMBL" id="MFD2744385.1"/>
    </source>
</evidence>